<organism evidence="1">
    <name type="scientific">Amblyomma americanum</name>
    <name type="common">Lone star tick</name>
    <dbReference type="NCBI Taxonomy" id="6943"/>
    <lineage>
        <taxon>Eukaryota</taxon>
        <taxon>Metazoa</taxon>
        <taxon>Ecdysozoa</taxon>
        <taxon>Arthropoda</taxon>
        <taxon>Chelicerata</taxon>
        <taxon>Arachnida</taxon>
        <taxon>Acari</taxon>
        <taxon>Parasitiformes</taxon>
        <taxon>Ixodida</taxon>
        <taxon>Ixodoidea</taxon>
        <taxon>Ixodidae</taxon>
        <taxon>Amblyomminae</taxon>
        <taxon>Amblyomma</taxon>
    </lineage>
</organism>
<protein>
    <submittedName>
        <fullName evidence="1">Putative secreted protein</fullName>
    </submittedName>
</protein>
<accession>A0A0C9SCU0</accession>
<dbReference type="EMBL" id="GBZX01001108">
    <property type="protein sequence ID" value="JAG91632.1"/>
    <property type="molecule type" value="mRNA"/>
</dbReference>
<dbReference type="AlphaFoldDB" id="A0A0C9SCU0"/>
<name>A0A0C9SCU0_AMBAM</name>
<sequence length="100" mass="11346">MQTMIVNGFPFVRVQAVSMCVLNCEPPMHPQSPLHTHFGTGIENVHWSDVVNIKIYTTLVFKRKTLALDTTMIIRMTSVHYRLAQEVSFTFSGIKISCGF</sequence>
<proteinExistence type="evidence at transcript level"/>
<reference evidence="1" key="1">
    <citation type="journal article" date="2015" name="PLoS ONE">
        <title>An Insight into the Sialome of the Lone Star Tick, Amblyomma americanum, with a Glimpse on Its Time Dependent Gene Expression.</title>
        <authorList>
            <person name="Karim S."/>
            <person name="Ribeiro J.M."/>
        </authorList>
    </citation>
    <scope>NUCLEOTIDE SEQUENCE</scope>
    <source>
        <tissue evidence="1">Salivary gland</tissue>
    </source>
</reference>
<evidence type="ECO:0000313" key="1">
    <source>
        <dbReference type="EMBL" id="JAG91632.1"/>
    </source>
</evidence>